<comment type="caution">
    <text evidence="3">The sequence shown here is derived from an EMBL/GenBank/DDBJ whole genome shotgun (WGS) entry which is preliminary data.</text>
</comment>
<dbReference type="SUPFAM" id="SSF46785">
    <property type="entry name" value="Winged helix' DNA-binding domain"/>
    <property type="match status" value="1"/>
</dbReference>
<dbReference type="Pfam" id="PF13280">
    <property type="entry name" value="WYL"/>
    <property type="match status" value="1"/>
</dbReference>
<dbReference type="InterPro" id="IPR026881">
    <property type="entry name" value="WYL_dom"/>
</dbReference>
<keyword evidence="4" id="KW-1185">Reference proteome</keyword>
<dbReference type="PROSITE" id="PS52050">
    <property type="entry name" value="WYL"/>
    <property type="match status" value="1"/>
</dbReference>
<gene>
    <name evidence="3" type="ORF">GCM10022261_15170</name>
</gene>
<evidence type="ECO:0000259" key="2">
    <source>
        <dbReference type="Pfam" id="PF13280"/>
    </source>
</evidence>
<sequence length="331" mass="35651">MATSAVAIAYADQVKSSRLLAIIMELARVSSTTVGDLAAKHEVSPRTIQRDIAAIHAMGVPVWTRPGPTGGVGMVEGWSSPVSGMTGAEIRALLIGETASNGLGLIAEFRSARAKLTAAADSAALAAETVGQRFLVDATQWFSAPEQPRELPAISRAVWTGRRITVVYRAHGREPVSRRLDPLGLVLKTDLWYLVAAHRKQPRTYRVSRMERVKVHDEGAVRPAEFSLSDYWAAARAEFDSAIRTTRVRLSIPTAGISDLRRAVPGPATETAIASGTIADGRMELELGMETAEIAASQLVTVPGVEIRAPADLRRRLWAHGQELVAYNSDS</sequence>
<reference evidence="4" key="1">
    <citation type="journal article" date="2019" name="Int. J. Syst. Evol. Microbiol.">
        <title>The Global Catalogue of Microorganisms (GCM) 10K type strain sequencing project: providing services to taxonomists for standard genome sequencing and annotation.</title>
        <authorList>
            <consortium name="The Broad Institute Genomics Platform"/>
            <consortium name="The Broad Institute Genome Sequencing Center for Infectious Disease"/>
            <person name="Wu L."/>
            <person name="Ma J."/>
        </authorList>
    </citation>
    <scope>NUCLEOTIDE SEQUENCE [LARGE SCALE GENOMIC DNA]</scope>
    <source>
        <strain evidence="4">JCM 17458</strain>
    </source>
</reference>
<accession>A0ABP8EJ44</accession>
<dbReference type="Proteomes" id="UP001501586">
    <property type="component" value="Unassembled WGS sequence"/>
</dbReference>
<name>A0ABP8EJ44_9MICO</name>
<feature type="domain" description="WYL" evidence="2">
    <location>
        <begin position="151"/>
        <end position="215"/>
    </location>
</feature>
<dbReference type="EMBL" id="BAABAZ010000005">
    <property type="protein sequence ID" value="GAA4283986.1"/>
    <property type="molecule type" value="Genomic_DNA"/>
</dbReference>
<dbReference type="InterPro" id="IPR036390">
    <property type="entry name" value="WH_DNA-bd_sf"/>
</dbReference>
<feature type="domain" description="Helix-turn-helix type 11" evidence="1">
    <location>
        <begin position="18"/>
        <end position="70"/>
    </location>
</feature>
<dbReference type="RefSeq" id="WP_236864065.1">
    <property type="nucleotide sequence ID" value="NZ_BAABAZ010000005.1"/>
</dbReference>
<dbReference type="InterPro" id="IPR036388">
    <property type="entry name" value="WH-like_DNA-bd_sf"/>
</dbReference>
<proteinExistence type="predicted"/>
<protein>
    <submittedName>
        <fullName evidence="3">YafY family protein</fullName>
    </submittedName>
</protein>
<dbReference type="InterPro" id="IPR051534">
    <property type="entry name" value="CBASS_pafABC_assoc_protein"/>
</dbReference>
<dbReference type="PANTHER" id="PTHR34580">
    <property type="match status" value="1"/>
</dbReference>
<dbReference type="InterPro" id="IPR013196">
    <property type="entry name" value="HTH_11"/>
</dbReference>
<evidence type="ECO:0000259" key="1">
    <source>
        <dbReference type="Pfam" id="PF08279"/>
    </source>
</evidence>
<organism evidence="3 4">
    <name type="scientific">Brevibacterium daeguense</name>
    <dbReference type="NCBI Taxonomy" id="909936"/>
    <lineage>
        <taxon>Bacteria</taxon>
        <taxon>Bacillati</taxon>
        <taxon>Actinomycetota</taxon>
        <taxon>Actinomycetes</taxon>
        <taxon>Micrococcales</taxon>
        <taxon>Brevibacteriaceae</taxon>
        <taxon>Brevibacterium</taxon>
    </lineage>
</organism>
<dbReference type="Gene3D" id="1.10.10.10">
    <property type="entry name" value="Winged helix-like DNA-binding domain superfamily/Winged helix DNA-binding domain"/>
    <property type="match status" value="1"/>
</dbReference>
<dbReference type="PANTHER" id="PTHR34580:SF1">
    <property type="entry name" value="PROTEIN PAFC"/>
    <property type="match status" value="1"/>
</dbReference>
<evidence type="ECO:0000313" key="4">
    <source>
        <dbReference type="Proteomes" id="UP001501586"/>
    </source>
</evidence>
<dbReference type="Pfam" id="PF08279">
    <property type="entry name" value="HTH_11"/>
    <property type="match status" value="1"/>
</dbReference>
<evidence type="ECO:0000313" key="3">
    <source>
        <dbReference type="EMBL" id="GAA4283986.1"/>
    </source>
</evidence>